<evidence type="ECO:0000256" key="2">
    <source>
        <dbReference type="ARBA" id="ARBA00022801"/>
    </source>
</evidence>
<dbReference type="RefSeq" id="WP_367887388.1">
    <property type="nucleotide sequence ID" value="NZ_CP130612.1"/>
</dbReference>
<evidence type="ECO:0000313" key="7">
    <source>
        <dbReference type="Proteomes" id="UP001229955"/>
    </source>
</evidence>
<dbReference type="Gene3D" id="2.30.40.10">
    <property type="entry name" value="Urease, subunit C, domain 1"/>
    <property type="match status" value="1"/>
</dbReference>
<dbReference type="PANTHER" id="PTHR11113:SF14">
    <property type="entry name" value="N-ACETYLGLUCOSAMINE-6-PHOSPHATE DEACETYLASE"/>
    <property type="match status" value="1"/>
</dbReference>
<dbReference type="GO" id="GO:0008448">
    <property type="term" value="F:N-acetylglucosamine-6-phosphate deacetylase activity"/>
    <property type="evidence" value="ECO:0007669"/>
    <property type="project" value="TreeGrafter"/>
</dbReference>
<proteinExistence type="inferred from homology"/>
<organism evidence="6 7">
    <name type="scientific">Pseudogemmatithrix spongiicola</name>
    <dbReference type="NCBI Taxonomy" id="3062599"/>
    <lineage>
        <taxon>Bacteria</taxon>
        <taxon>Pseudomonadati</taxon>
        <taxon>Gemmatimonadota</taxon>
        <taxon>Gemmatimonadia</taxon>
        <taxon>Gemmatimonadales</taxon>
        <taxon>Gemmatimonadaceae</taxon>
        <taxon>Pseudogemmatithrix</taxon>
    </lineage>
</organism>
<feature type="domain" description="Amidohydrolase 3" evidence="4">
    <location>
        <begin position="452"/>
        <end position="540"/>
    </location>
</feature>
<dbReference type="SUPFAM" id="SSF51338">
    <property type="entry name" value="Composite domain of metallo-dependent hydrolases"/>
    <property type="match status" value="1"/>
</dbReference>
<dbReference type="CDD" id="cd01297">
    <property type="entry name" value="D-aminoacylase"/>
    <property type="match status" value="1"/>
</dbReference>
<dbReference type="EMBL" id="CP130612">
    <property type="protein sequence ID" value="WKW11692.1"/>
    <property type="molecule type" value="Genomic_DNA"/>
</dbReference>
<dbReference type="AlphaFoldDB" id="A0AA49JYV8"/>
<evidence type="ECO:0000256" key="3">
    <source>
        <dbReference type="SAM" id="SignalP"/>
    </source>
</evidence>
<keyword evidence="2" id="KW-0378">Hydrolase</keyword>
<dbReference type="Gene3D" id="3.20.20.140">
    <property type="entry name" value="Metal-dependent hydrolases"/>
    <property type="match status" value="1"/>
</dbReference>
<sequence>MSCFGRQRLSLLLALVTCVAGGARAQEAAAPYDVLILNGRIVDGSGGPSFYGDLAIRGDRIAIVGPSGFLVGREAKDTVDATGLVVAPGFIDILGQSGWYFLYGDTRLIAKVSQGVTTEIIGEGTTYAPRNPRFIGARPDSLARRFARSDGFGQFLEAMEKRGSSVNVGAFVGGHTLRQYGMNTRTGPATPEAVREMQGALVRAMRDGAFGIGTALIYAPGTFAGPDELIEVSKAMAELDGIYATHLRSEGDGLLDGLDEAIRIGREAGVRVEIWHLKAAGRLNWNKGAESLARIEDARATGLDIEANMYPYVAAATGLTSCLPPSAQGAQLYTRLADSAQRRVIRREIERPTGFWENLCALATPENVLISRLSTPALRKYSGQRLSQIADDMGVDWIEAAFRLIRTERNRVETIYFLMDESNVVENMRRPWMKFGSDAGGPNPRAASGLVHPRSYGTFTRVLGPYVREQQVIPLEDAVRKMTWANARRLGIQERGLLAPGFFADVVVFDPATVGDRATFERPHQVSVGVLRTYVNGTLVWQNGQHTGAKPGRAVRGPAYAPGASTALGAAAGVGNVTPGQSVGR</sequence>
<dbReference type="Gene3D" id="3.30.1490.130">
    <property type="entry name" value="D-aminoacylase. Domain 3"/>
    <property type="match status" value="1"/>
</dbReference>
<dbReference type="InterPro" id="IPR032466">
    <property type="entry name" value="Metal_Hydrolase"/>
</dbReference>
<dbReference type="EMBL" id="CP130613">
    <property type="protein sequence ID" value="WKW14602.1"/>
    <property type="molecule type" value="Genomic_DNA"/>
</dbReference>
<protein>
    <submittedName>
        <fullName evidence="6">D-aminoacylase</fullName>
    </submittedName>
</protein>
<evidence type="ECO:0000313" key="6">
    <source>
        <dbReference type="EMBL" id="WKW14602.1"/>
    </source>
</evidence>
<evidence type="ECO:0000256" key="1">
    <source>
        <dbReference type="ARBA" id="ARBA00010716"/>
    </source>
</evidence>
<accession>A0AA49JTF0</accession>
<keyword evidence="3" id="KW-0732">Signal</keyword>
<dbReference type="InterPro" id="IPR011059">
    <property type="entry name" value="Metal-dep_hydrolase_composite"/>
</dbReference>
<dbReference type="GO" id="GO:0006046">
    <property type="term" value="P:N-acetylglucosamine catabolic process"/>
    <property type="evidence" value="ECO:0007669"/>
    <property type="project" value="TreeGrafter"/>
</dbReference>
<dbReference type="Pfam" id="PF07969">
    <property type="entry name" value="Amidohydro_3"/>
    <property type="match status" value="1"/>
</dbReference>
<name>A0AA49JYV8_9BACT</name>
<dbReference type="InterPro" id="IPR023100">
    <property type="entry name" value="D-aminoacylase_insert_dom_sf"/>
</dbReference>
<dbReference type="Proteomes" id="UP001229955">
    <property type="component" value="Chromosome"/>
</dbReference>
<keyword evidence="7" id="KW-1185">Reference proteome</keyword>
<feature type="chain" id="PRO_5041376965" evidence="3">
    <location>
        <begin position="26"/>
        <end position="585"/>
    </location>
</feature>
<gene>
    <name evidence="5" type="ORF">Strain138_000950</name>
    <name evidence="6" type="ORF">Strain318_000950</name>
</gene>
<evidence type="ECO:0000313" key="5">
    <source>
        <dbReference type="EMBL" id="WKW11692.1"/>
    </source>
</evidence>
<dbReference type="PANTHER" id="PTHR11113">
    <property type="entry name" value="N-ACETYLGLUCOSAMINE-6-PHOSPHATE DEACETYLASE"/>
    <property type="match status" value="1"/>
</dbReference>
<evidence type="ECO:0000259" key="4">
    <source>
        <dbReference type="Pfam" id="PF07969"/>
    </source>
</evidence>
<reference evidence="6" key="1">
    <citation type="submission" date="2023-07" db="EMBL/GenBank/DDBJ databases">
        <authorList>
            <person name="Haufschild T."/>
            <person name="Kallscheuer N."/>
            <person name="Hammer J."/>
            <person name="Kohn T."/>
            <person name="Kabuu M."/>
            <person name="Jogler M."/>
            <person name="Wohfarth N."/>
            <person name="Heuer A."/>
            <person name="Rohde M."/>
            <person name="van Teeseling M.C.F."/>
            <person name="Jogler C."/>
        </authorList>
    </citation>
    <scope>NUCLEOTIDE SEQUENCE</scope>
    <source>
        <strain evidence="5">Strain 138</strain>
        <strain evidence="6">Strain 318</strain>
    </source>
</reference>
<dbReference type="SUPFAM" id="SSF51556">
    <property type="entry name" value="Metallo-dependent hydrolases"/>
    <property type="match status" value="1"/>
</dbReference>
<feature type="signal peptide" evidence="3">
    <location>
        <begin position="1"/>
        <end position="25"/>
    </location>
</feature>
<accession>A0AA49JYV8</accession>
<dbReference type="KEGG" id="pspc:Strain318_000950"/>
<comment type="similarity">
    <text evidence="1">Belongs to the metallo-dependent hydrolases superfamily. NagA family.</text>
</comment>
<dbReference type="InterPro" id="IPR013108">
    <property type="entry name" value="Amidohydro_3"/>
</dbReference>